<dbReference type="OrthoDB" id="429143at2759"/>
<evidence type="ECO:0000313" key="4">
    <source>
        <dbReference type="EMBL" id="EIM79312.1"/>
    </source>
</evidence>
<dbReference type="KEGG" id="shs:STEHIDRAFT_151003"/>
<accession>R7RY86</accession>
<dbReference type="Proteomes" id="UP000053927">
    <property type="component" value="Unassembled WGS sequence"/>
</dbReference>
<proteinExistence type="predicted"/>
<organism evidence="4 5">
    <name type="scientific">Stereum hirsutum (strain FP-91666)</name>
    <name type="common">White-rot fungus</name>
    <dbReference type="NCBI Taxonomy" id="721885"/>
    <lineage>
        <taxon>Eukaryota</taxon>
        <taxon>Fungi</taxon>
        <taxon>Dikarya</taxon>
        <taxon>Basidiomycota</taxon>
        <taxon>Agaricomycotina</taxon>
        <taxon>Agaricomycetes</taxon>
        <taxon>Russulales</taxon>
        <taxon>Stereaceae</taxon>
        <taxon>Stereum</taxon>
    </lineage>
</organism>
<feature type="chain" id="PRO_5004444534" evidence="2">
    <location>
        <begin position="29"/>
        <end position="542"/>
    </location>
</feature>
<dbReference type="InterPro" id="IPR006076">
    <property type="entry name" value="FAD-dep_OxRdtase"/>
</dbReference>
<evidence type="ECO:0000256" key="1">
    <source>
        <dbReference type="SAM" id="MobiDB-lite"/>
    </source>
</evidence>
<evidence type="ECO:0000313" key="5">
    <source>
        <dbReference type="Proteomes" id="UP000053927"/>
    </source>
</evidence>
<protein>
    <submittedName>
        <fullName evidence="4">DAO-domain-containing protein</fullName>
    </submittedName>
</protein>
<feature type="region of interest" description="Disordered" evidence="1">
    <location>
        <begin position="295"/>
        <end position="323"/>
    </location>
</feature>
<gene>
    <name evidence="4" type="ORF">STEHIDRAFT_151003</name>
</gene>
<dbReference type="GeneID" id="18800141"/>
<feature type="signal peptide" evidence="2">
    <location>
        <begin position="1"/>
        <end position="28"/>
    </location>
</feature>
<keyword evidence="5" id="KW-1185">Reference proteome</keyword>
<dbReference type="RefSeq" id="XP_007311610.1">
    <property type="nucleotide sequence ID" value="XM_007311548.1"/>
</dbReference>
<dbReference type="GO" id="GO:0005737">
    <property type="term" value="C:cytoplasm"/>
    <property type="evidence" value="ECO:0007669"/>
    <property type="project" value="TreeGrafter"/>
</dbReference>
<dbReference type="eggNOG" id="ENOG502S0HA">
    <property type="taxonomic scope" value="Eukaryota"/>
</dbReference>
<sequence length="542" mass="58810">MMHLTPRLALLSALLSIALLSHIQPSLSLGIRDSDLPSHHQAFFSSPSSFPSSPNNNGNGYEPAPLPVPNPTHSFWTHSAPDANVLAGEGSKGELTSEADVCVIGSGITGVSAAWHLVEGLKKREGEGLDIVVLEARDFCSGATGRNGGHLAEDTFSSFRSRIATHGLPNAIRAIQIESYTTNAIASIIHSHNLTEKVDLVEEGRVSLQFDEVWMEGRRRDWEEARRLGVEVGSVEWFDEGEMREIYGTSRGQGVKIPGRNLWPLKFVTELYKLANSSLPSSSSLHLHTRTPVTAVSPLSSSSSSSSTSSTSGNPRRWSLSTPRGPISCTTVLHATNAYASHLLPHLAGPEGIVPTRGQVIAVRSNATEQELSRSGWVGNRGFEYWFPRPVREGDSPNPLVILGGGREHETGRFEYYQADDSGIDAKVGRALREFLPRVFPGKFVESEGEKGEEVEMEWTGIMGFTKIGDPFVGPVLTPNPTTGEITPQVGQYISAGYSGHGMPRGFSCAEVSAGLILAELSNTTYDLPEWFPTHYLTENRV</sequence>
<dbReference type="PANTHER" id="PTHR13847">
    <property type="entry name" value="SARCOSINE DEHYDROGENASE-RELATED"/>
    <property type="match status" value="1"/>
</dbReference>
<dbReference type="AlphaFoldDB" id="R7RY86"/>
<dbReference type="PANTHER" id="PTHR13847:SF260">
    <property type="entry name" value="FAD DEPENDENT OXIDOREDUCTASE DOMAIN-CONTAINING PROTEIN"/>
    <property type="match status" value="1"/>
</dbReference>
<evidence type="ECO:0000256" key="2">
    <source>
        <dbReference type="SAM" id="SignalP"/>
    </source>
</evidence>
<dbReference type="Gene3D" id="3.30.9.10">
    <property type="entry name" value="D-Amino Acid Oxidase, subunit A, domain 2"/>
    <property type="match status" value="1"/>
</dbReference>
<dbReference type="Pfam" id="PF01266">
    <property type="entry name" value="DAO"/>
    <property type="match status" value="1"/>
</dbReference>
<feature type="compositionally biased region" description="Low complexity" evidence="1">
    <location>
        <begin position="43"/>
        <end position="57"/>
    </location>
</feature>
<feature type="domain" description="FAD dependent oxidoreductase" evidence="3">
    <location>
        <begin position="100"/>
        <end position="514"/>
    </location>
</feature>
<dbReference type="EMBL" id="JH687406">
    <property type="protein sequence ID" value="EIM79312.1"/>
    <property type="molecule type" value="Genomic_DNA"/>
</dbReference>
<feature type="compositionally biased region" description="Low complexity" evidence="1">
    <location>
        <begin position="300"/>
        <end position="312"/>
    </location>
</feature>
<name>R7RY86_STEHR</name>
<dbReference type="Gene3D" id="3.50.50.60">
    <property type="entry name" value="FAD/NAD(P)-binding domain"/>
    <property type="match status" value="1"/>
</dbReference>
<feature type="region of interest" description="Disordered" evidence="1">
    <location>
        <begin position="43"/>
        <end position="68"/>
    </location>
</feature>
<reference evidence="5" key="1">
    <citation type="journal article" date="2012" name="Science">
        <title>The Paleozoic origin of enzymatic lignin decomposition reconstructed from 31 fungal genomes.</title>
        <authorList>
            <person name="Floudas D."/>
            <person name="Binder M."/>
            <person name="Riley R."/>
            <person name="Barry K."/>
            <person name="Blanchette R.A."/>
            <person name="Henrissat B."/>
            <person name="Martinez A.T."/>
            <person name="Otillar R."/>
            <person name="Spatafora J.W."/>
            <person name="Yadav J.S."/>
            <person name="Aerts A."/>
            <person name="Benoit I."/>
            <person name="Boyd A."/>
            <person name="Carlson A."/>
            <person name="Copeland A."/>
            <person name="Coutinho P.M."/>
            <person name="de Vries R.P."/>
            <person name="Ferreira P."/>
            <person name="Findley K."/>
            <person name="Foster B."/>
            <person name="Gaskell J."/>
            <person name="Glotzer D."/>
            <person name="Gorecki P."/>
            <person name="Heitman J."/>
            <person name="Hesse C."/>
            <person name="Hori C."/>
            <person name="Igarashi K."/>
            <person name="Jurgens J.A."/>
            <person name="Kallen N."/>
            <person name="Kersten P."/>
            <person name="Kohler A."/>
            <person name="Kuees U."/>
            <person name="Kumar T.K.A."/>
            <person name="Kuo A."/>
            <person name="LaButti K."/>
            <person name="Larrondo L.F."/>
            <person name="Lindquist E."/>
            <person name="Ling A."/>
            <person name="Lombard V."/>
            <person name="Lucas S."/>
            <person name="Lundell T."/>
            <person name="Martin R."/>
            <person name="McLaughlin D.J."/>
            <person name="Morgenstern I."/>
            <person name="Morin E."/>
            <person name="Murat C."/>
            <person name="Nagy L.G."/>
            <person name="Nolan M."/>
            <person name="Ohm R.A."/>
            <person name="Patyshakuliyeva A."/>
            <person name="Rokas A."/>
            <person name="Ruiz-Duenas F.J."/>
            <person name="Sabat G."/>
            <person name="Salamov A."/>
            <person name="Samejima M."/>
            <person name="Schmutz J."/>
            <person name="Slot J.C."/>
            <person name="St John F."/>
            <person name="Stenlid J."/>
            <person name="Sun H."/>
            <person name="Sun S."/>
            <person name="Syed K."/>
            <person name="Tsang A."/>
            <person name="Wiebenga A."/>
            <person name="Young D."/>
            <person name="Pisabarro A."/>
            <person name="Eastwood D.C."/>
            <person name="Martin F."/>
            <person name="Cullen D."/>
            <person name="Grigoriev I.V."/>
            <person name="Hibbett D.S."/>
        </authorList>
    </citation>
    <scope>NUCLEOTIDE SEQUENCE [LARGE SCALE GENOMIC DNA]</scope>
    <source>
        <strain evidence="5">FP-91666</strain>
    </source>
</reference>
<dbReference type="SUPFAM" id="SSF51905">
    <property type="entry name" value="FAD/NAD(P)-binding domain"/>
    <property type="match status" value="1"/>
</dbReference>
<dbReference type="OMA" id="NIWPLKL"/>
<evidence type="ECO:0000259" key="3">
    <source>
        <dbReference type="Pfam" id="PF01266"/>
    </source>
</evidence>
<dbReference type="InterPro" id="IPR036188">
    <property type="entry name" value="FAD/NAD-bd_sf"/>
</dbReference>
<keyword evidence="2" id="KW-0732">Signal</keyword>